<dbReference type="InterPro" id="IPR036873">
    <property type="entry name" value="Rhodanese-like_dom_sf"/>
</dbReference>
<name>A0A3D6BME3_9FLAO</name>
<dbReference type="AlphaFoldDB" id="A0A3D6BME3"/>
<comment type="caution">
    <text evidence="2">The sequence shown here is derived from an EMBL/GenBank/DDBJ whole genome shotgun (WGS) entry which is preliminary data.</text>
</comment>
<dbReference type="PANTHER" id="PTHR43031">
    <property type="entry name" value="FAD-DEPENDENT OXIDOREDUCTASE"/>
    <property type="match status" value="1"/>
</dbReference>
<accession>A0A3D6BME3</accession>
<dbReference type="PROSITE" id="PS51257">
    <property type="entry name" value="PROKAR_LIPOPROTEIN"/>
    <property type="match status" value="1"/>
</dbReference>
<dbReference type="SUPFAM" id="SSF52821">
    <property type="entry name" value="Rhodanese/Cell cycle control phosphatase"/>
    <property type="match status" value="1"/>
</dbReference>
<dbReference type="InterPro" id="IPR001763">
    <property type="entry name" value="Rhodanese-like_dom"/>
</dbReference>
<evidence type="ECO:0000313" key="2">
    <source>
        <dbReference type="EMBL" id="HCY80333.1"/>
    </source>
</evidence>
<proteinExistence type="predicted"/>
<dbReference type="PROSITE" id="PS50206">
    <property type="entry name" value="RHODANESE_3"/>
    <property type="match status" value="1"/>
</dbReference>
<dbReference type="CDD" id="cd00158">
    <property type="entry name" value="RHOD"/>
    <property type="match status" value="1"/>
</dbReference>
<feature type="domain" description="Rhodanese" evidence="1">
    <location>
        <begin position="38"/>
        <end position="128"/>
    </location>
</feature>
<dbReference type="Pfam" id="PF00581">
    <property type="entry name" value="Rhodanese"/>
    <property type="match status" value="1"/>
</dbReference>
<reference evidence="2 3" key="1">
    <citation type="journal article" date="2018" name="Nat. Biotechnol.">
        <title>A standardized bacterial taxonomy based on genome phylogeny substantially revises the tree of life.</title>
        <authorList>
            <person name="Parks D.H."/>
            <person name="Chuvochina M."/>
            <person name="Waite D.W."/>
            <person name="Rinke C."/>
            <person name="Skarshewski A."/>
            <person name="Chaumeil P.A."/>
            <person name="Hugenholtz P."/>
        </authorList>
    </citation>
    <scope>NUCLEOTIDE SEQUENCE [LARGE SCALE GENOMIC DNA]</scope>
    <source>
        <strain evidence="2">UBA10227</strain>
    </source>
</reference>
<organism evidence="2 3">
    <name type="scientific">Xanthomarina gelatinilytica</name>
    <dbReference type="NCBI Taxonomy" id="1137281"/>
    <lineage>
        <taxon>Bacteria</taxon>
        <taxon>Pseudomonadati</taxon>
        <taxon>Bacteroidota</taxon>
        <taxon>Flavobacteriia</taxon>
        <taxon>Flavobacteriales</taxon>
        <taxon>Flavobacteriaceae</taxon>
        <taxon>Xanthomarina</taxon>
    </lineage>
</organism>
<evidence type="ECO:0000259" key="1">
    <source>
        <dbReference type="PROSITE" id="PS50206"/>
    </source>
</evidence>
<dbReference type="PANTHER" id="PTHR43031:SF1">
    <property type="entry name" value="PYRIDINE NUCLEOTIDE-DISULPHIDE OXIDOREDUCTASE"/>
    <property type="match status" value="1"/>
</dbReference>
<dbReference type="EMBL" id="DPRK01000020">
    <property type="protein sequence ID" value="HCY80333.1"/>
    <property type="molecule type" value="Genomic_DNA"/>
</dbReference>
<gene>
    <name evidence="2" type="ORF">DHV22_01350</name>
</gene>
<dbReference type="Proteomes" id="UP000263268">
    <property type="component" value="Unassembled WGS sequence"/>
</dbReference>
<dbReference type="SMART" id="SM00450">
    <property type="entry name" value="RHOD"/>
    <property type="match status" value="1"/>
</dbReference>
<protein>
    <submittedName>
        <fullName evidence="2">Rhodanese-like domain-containing protein</fullName>
    </submittedName>
</protein>
<dbReference type="Gene3D" id="3.40.250.10">
    <property type="entry name" value="Rhodanese-like domain"/>
    <property type="match status" value="1"/>
</dbReference>
<dbReference type="InterPro" id="IPR050229">
    <property type="entry name" value="GlpE_sulfurtransferase"/>
</dbReference>
<evidence type="ECO:0000313" key="3">
    <source>
        <dbReference type="Proteomes" id="UP000263268"/>
    </source>
</evidence>
<sequence>MKHLLFSILFVAVVLGCKETKNDHVKIVTAEEMQSILELEEVQLIDVRTPEEFSEGFIKDAQNIDFYSDTFEEDILKLDKTKPVILYCKSGRRSAACSEKLIEAGFVKVYDLEGGITQWKHQGYGVELSN</sequence>